<sequence length="325" mass="34107">MKAFQYAEAATGLQLKELPVPEPGPDEVLIKIRAAGMCHTDCHIIEGTSDDWIKKRPITLGHEVAGEVVKAGANVADLFGRGDRVAVCQVCQPYAKRDWLKSIGLGFDGGYAEYSAVPASRLKRIPDNVSFAQAAVAMDALATSYEAIMVGGVKKGSTVGIVGIGGLGMSGVAFAAIEGAEVYGFDLDTSKFEEAKALGARACFKSLPEAEGVAFDMILDFVGIEKTIGAACSSVKPTGTVVVIGLASTSVSVPIQKMLFNSITLKGSMGASEETAERVLELLEKGSIKPSLVEVPFQAIPSTLKRLADGAKTEGRYWTDPSKAA</sequence>
<gene>
    <name evidence="8" type="ORF">DHEL01_v201621</name>
</gene>
<feature type="domain" description="Enoyl reductase (ER)" evidence="7">
    <location>
        <begin position="10"/>
        <end position="313"/>
    </location>
</feature>
<comment type="similarity">
    <text evidence="2 6">Belongs to the zinc-containing alcohol dehydrogenase family.</text>
</comment>
<dbReference type="Proteomes" id="UP000094444">
    <property type="component" value="Unassembled WGS sequence"/>
</dbReference>
<dbReference type="CDD" id="cd08254">
    <property type="entry name" value="hydroxyacyl_CoA_DH"/>
    <property type="match status" value="1"/>
</dbReference>
<dbReference type="PANTHER" id="PTHR42940:SF8">
    <property type="entry name" value="VACUOLAR PROTEIN SORTING-ASSOCIATED PROTEIN 11"/>
    <property type="match status" value="1"/>
</dbReference>
<dbReference type="PROSITE" id="PS00059">
    <property type="entry name" value="ADH_ZINC"/>
    <property type="match status" value="1"/>
</dbReference>
<keyword evidence="4 6" id="KW-0862">Zinc</keyword>
<evidence type="ECO:0000256" key="4">
    <source>
        <dbReference type="ARBA" id="ARBA00022833"/>
    </source>
</evidence>
<name>A0A2P5IBV2_DIAHE</name>
<dbReference type="Gene3D" id="3.90.180.10">
    <property type="entry name" value="Medium-chain alcohol dehydrogenases, catalytic domain"/>
    <property type="match status" value="1"/>
</dbReference>
<evidence type="ECO:0000256" key="3">
    <source>
        <dbReference type="ARBA" id="ARBA00022723"/>
    </source>
</evidence>
<dbReference type="STRING" id="158607.A0A2P5IBV2"/>
<dbReference type="GO" id="GO:0004022">
    <property type="term" value="F:alcohol dehydrogenase (NAD+) activity"/>
    <property type="evidence" value="ECO:0007669"/>
    <property type="project" value="TreeGrafter"/>
</dbReference>
<evidence type="ECO:0000256" key="1">
    <source>
        <dbReference type="ARBA" id="ARBA00001947"/>
    </source>
</evidence>
<dbReference type="SMART" id="SM00829">
    <property type="entry name" value="PKS_ER"/>
    <property type="match status" value="1"/>
</dbReference>
<comment type="cofactor">
    <cofactor evidence="1 6">
        <name>Zn(2+)</name>
        <dbReference type="ChEBI" id="CHEBI:29105"/>
    </cofactor>
</comment>
<organism evidence="8 9">
    <name type="scientific">Diaporthe helianthi</name>
    <dbReference type="NCBI Taxonomy" id="158607"/>
    <lineage>
        <taxon>Eukaryota</taxon>
        <taxon>Fungi</taxon>
        <taxon>Dikarya</taxon>
        <taxon>Ascomycota</taxon>
        <taxon>Pezizomycotina</taxon>
        <taxon>Sordariomycetes</taxon>
        <taxon>Sordariomycetidae</taxon>
        <taxon>Diaporthales</taxon>
        <taxon>Diaporthaceae</taxon>
        <taxon>Diaporthe</taxon>
    </lineage>
</organism>
<proteinExistence type="inferred from homology"/>
<dbReference type="InterPro" id="IPR013149">
    <property type="entry name" value="ADH-like_C"/>
</dbReference>
<comment type="caution">
    <text evidence="8">The sequence shown here is derived from an EMBL/GenBank/DDBJ whole genome shotgun (WGS) entry which is preliminary data.</text>
</comment>
<evidence type="ECO:0000256" key="5">
    <source>
        <dbReference type="ARBA" id="ARBA00023002"/>
    </source>
</evidence>
<dbReference type="SUPFAM" id="SSF51735">
    <property type="entry name" value="NAD(P)-binding Rossmann-fold domains"/>
    <property type="match status" value="1"/>
</dbReference>
<evidence type="ECO:0000313" key="8">
    <source>
        <dbReference type="EMBL" id="POS79979.1"/>
    </source>
</evidence>
<dbReference type="AlphaFoldDB" id="A0A2P5IBV2"/>
<dbReference type="SUPFAM" id="SSF50129">
    <property type="entry name" value="GroES-like"/>
    <property type="match status" value="1"/>
</dbReference>
<dbReference type="InterPro" id="IPR011032">
    <property type="entry name" value="GroES-like_sf"/>
</dbReference>
<dbReference type="OrthoDB" id="256333at2759"/>
<reference evidence="8" key="1">
    <citation type="submission" date="2017-09" db="EMBL/GenBank/DDBJ databases">
        <title>Polyketide synthases of a Diaporthe helianthi virulent isolate.</title>
        <authorList>
            <person name="Baroncelli R."/>
        </authorList>
    </citation>
    <scope>NUCLEOTIDE SEQUENCE [LARGE SCALE GENOMIC DNA]</scope>
    <source>
        <strain evidence="8">7/96</strain>
    </source>
</reference>
<evidence type="ECO:0000256" key="6">
    <source>
        <dbReference type="RuleBase" id="RU361277"/>
    </source>
</evidence>
<dbReference type="Gene3D" id="3.40.50.720">
    <property type="entry name" value="NAD(P)-binding Rossmann-like Domain"/>
    <property type="match status" value="1"/>
</dbReference>
<accession>A0A2P5IBV2</accession>
<keyword evidence="3 6" id="KW-0479">Metal-binding</keyword>
<evidence type="ECO:0000313" key="9">
    <source>
        <dbReference type="Proteomes" id="UP000094444"/>
    </source>
</evidence>
<dbReference type="GO" id="GO:0005737">
    <property type="term" value="C:cytoplasm"/>
    <property type="evidence" value="ECO:0007669"/>
    <property type="project" value="TreeGrafter"/>
</dbReference>
<dbReference type="GO" id="GO:0008270">
    <property type="term" value="F:zinc ion binding"/>
    <property type="evidence" value="ECO:0007669"/>
    <property type="project" value="InterPro"/>
</dbReference>
<dbReference type="InterPro" id="IPR036291">
    <property type="entry name" value="NAD(P)-bd_dom_sf"/>
</dbReference>
<dbReference type="PANTHER" id="PTHR42940">
    <property type="entry name" value="ALCOHOL DEHYDROGENASE 1-RELATED"/>
    <property type="match status" value="1"/>
</dbReference>
<keyword evidence="9" id="KW-1185">Reference proteome</keyword>
<protein>
    <submittedName>
        <fullName evidence="8">Alcohol dehydrogenase GroES-like domain-containing protein</fullName>
    </submittedName>
</protein>
<keyword evidence="5" id="KW-0560">Oxidoreductase</keyword>
<dbReference type="GO" id="GO:0016881">
    <property type="term" value="F:acid-amino acid ligase activity"/>
    <property type="evidence" value="ECO:0007669"/>
    <property type="project" value="InterPro"/>
</dbReference>
<dbReference type="InterPro" id="IPR029752">
    <property type="entry name" value="D-isomer_DH_CS1"/>
</dbReference>
<dbReference type="InParanoid" id="A0A2P5IBV2"/>
<dbReference type="PROSITE" id="PS00065">
    <property type="entry name" value="D_2_HYDROXYACID_DH_1"/>
    <property type="match status" value="1"/>
</dbReference>
<dbReference type="EMBL" id="MAVT02000077">
    <property type="protein sequence ID" value="POS79979.1"/>
    <property type="molecule type" value="Genomic_DNA"/>
</dbReference>
<dbReference type="Pfam" id="PF00107">
    <property type="entry name" value="ADH_zinc_N"/>
    <property type="match status" value="1"/>
</dbReference>
<dbReference type="InterPro" id="IPR013154">
    <property type="entry name" value="ADH-like_N"/>
</dbReference>
<evidence type="ECO:0000256" key="2">
    <source>
        <dbReference type="ARBA" id="ARBA00008072"/>
    </source>
</evidence>
<dbReference type="InterPro" id="IPR020843">
    <property type="entry name" value="ER"/>
</dbReference>
<evidence type="ECO:0000259" key="7">
    <source>
        <dbReference type="SMART" id="SM00829"/>
    </source>
</evidence>
<dbReference type="Pfam" id="PF08240">
    <property type="entry name" value="ADH_N"/>
    <property type="match status" value="1"/>
</dbReference>
<dbReference type="InterPro" id="IPR002328">
    <property type="entry name" value="ADH_Zn_CS"/>
</dbReference>